<accession>A0A6V7TTE0</accession>
<evidence type="ECO:0000313" key="2">
    <source>
        <dbReference type="Proteomes" id="UP000580250"/>
    </source>
</evidence>
<dbReference type="Proteomes" id="UP000580250">
    <property type="component" value="Unassembled WGS sequence"/>
</dbReference>
<dbReference type="AlphaFoldDB" id="A0A6V7TTE0"/>
<comment type="caution">
    <text evidence="1">The sequence shown here is derived from an EMBL/GenBank/DDBJ whole genome shotgun (WGS) entry which is preliminary data.</text>
</comment>
<protein>
    <submittedName>
        <fullName evidence="1">Uncharacterized protein</fullName>
    </submittedName>
</protein>
<organism evidence="1 2">
    <name type="scientific">Meloidogyne enterolobii</name>
    <name type="common">Root-knot nematode worm</name>
    <name type="synonym">Meloidogyne mayaguensis</name>
    <dbReference type="NCBI Taxonomy" id="390850"/>
    <lineage>
        <taxon>Eukaryota</taxon>
        <taxon>Metazoa</taxon>
        <taxon>Ecdysozoa</taxon>
        <taxon>Nematoda</taxon>
        <taxon>Chromadorea</taxon>
        <taxon>Rhabditida</taxon>
        <taxon>Tylenchina</taxon>
        <taxon>Tylenchomorpha</taxon>
        <taxon>Tylenchoidea</taxon>
        <taxon>Meloidogynidae</taxon>
        <taxon>Meloidogyninae</taxon>
        <taxon>Meloidogyne</taxon>
    </lineage>
</organism>
<dbReference type="EMBL" id="CAJEWN010000009">
    <property type="protein sequence ID" value="CAD2130329.1"/>
    <property type="molecule type" value="Genomic_DNA"/>
</dbReference>
<evidence type="ECO:0000313" key="1">
    <source>
        <dbReference type="EMBL" id="CAD2130329.1"/>
    </source>
</evidence>
<reference evidence="1 2" key="1">
    <citation type="submission" date="2020-08" db="EMBL/GenBank/DDBJ databases">
        <authorList>
            <person name="Koutsovoulos G."/>
            <person name="Danchin GJ E."/>
        </authorList>
    </citation>
    <scope>NUCLEOTIDE SEQUENCE [LARGE SCALE GENOMIC DNA]</scope>
</reference>
<gene>
    <name evidence="1" type="ORF">MENT_LOCUS2927</name>
</gene>
<sequence>MLPEERFKHAVSDGEGGDISKLQSASGCQRVFQLLLVHFWRKRKP</sequence>
<proteinExistence type="predicted"/>
<name>A0A6V7TTE0_MELEN</name>